<comment type="similarity">
    <text evidence="2 12">Belongs to the zinc-containing alcohol dehydrogenase family.</text>
</comment>
<evidence type="ECO:0000256" key="6">
    <source>
        <dbReference type="ARBA" id="ARBA00023002"/>
    </source>
</evidence>
<dbReference type="FunFam" id="3.40.50.720:FF:000068">
    <property type="entry name" value="Sorbitol dehydrogenase"/>
    <property type="match status" value="1"/>
</dbReference>
<dbReference type="SUPFAM" id="SSF51735">
    <property type="entry name" value="NAD(P)-binding Rossmann-fold domains"/>
    <property type="match status" value="1"/>
</dbReference>
<evidence type="ECO:0000313" key="15">
    <source>
        <dbReference type="Proteomes" id="UP000226192"/>
    </source>
</evidence>
<reference evidence="14 15" key="1">
    <citation type="submission" date="2017-06" db="EMBL/GenBank/DDBJ databases">
        <title>Ant-infecting Ophiocordyceps genomes reveal a high diversity of potential behavioral manipulation genes and a possible major role for enterotoxins.</title>
        <authorList>
            <person name="De Bekker C."/>
            <person name="Evans H.C."/>
            <person name="Brachmann A."/>
            <person name="Hughes D.P."/>
        </authorList>
    </citation>
    <scope>NUCLEOTIDE SEQUENCE [LARGE SCALE GENOMIC DNA]</scope>
    <source>
        <strain evidence="14 15">Map64</strain>
    </source>
</reference>
<evidence type="ECO:0000256" key="1">
    <source>
        <dbReference type="ARBA" id="ARBA00001947"/>
    </source>
</evidence>
<comment type="pathway">
    <text evidence="8">Carbohydrate degradation; L-arabinose degradation via L-arabinitol; D-xylulose 5-phosphate from L-arabinose (fungal route): step 2/5.</text>
</comment>
<evidence type="ECO:0000256" key="3">
    <source>
        <dbReference type="ARBA" id="ARBA00022723"/>
    </source>
</evidence>
<dbReference type="PANTHER" id="PTHR43161:SF4">
    <property type="entry name" value="D-XYLULOSE REDUCTASE"/>
    <property type="match status" value="1"/>
</dbReference>
<protein>
    <recommendedName>
        <fullName evidence="10">L-arabinitol 4-dehydrogenase</fullName>
        <ecNumber evidence="9">1.1.1.12</ecNumber>
    </recommendedName>
</protein>
<dbReference type="EC" id="1.1.1.12" evidence="9"/>
<dbReference type="InterPro" id="IPR013149">
    <property type="entry name" value="ADH-like_C"/>
</dbReference>
<evidence type="ECO:0000256" key="11">
    <source>
        <dbReference type="ARBA" id="ARBA00049317"/>
    </source>
</evidence>
<gene>
    <name evidence="14" type="ORF">CDD81_8110</name>
</gene>
<dbReference type="GO" id="GO:0008270">
    <property type="term" value="F:zinc ion binding"/>
    <property type="evidence" value="ECO:0007669"/>
    <property type="project" value="InterPro"/>
</dbReference>
<evidence type="ECO:0000313" key="14">
    <source>
        <dbReference type="EMBL" id="PHH61595.1"/>
    </source>
</evidence>
<keyword evidence="3 12" id="KW-0479">Metal-binding</keyword>
<dbReference type="Gene3D" id="3.40.50.720">
    <property type="entry name" value="NAD(P)-binding Rossmann-like Domain"/>
    <property type="match status" value="1"/>
</dbReference>
<keyword evidence="5" id="KW-0054">Arabinose catabolism</keyword>
<comment type="cofactor">
    <cofactor evidence="1 12">
        <name>Zn(2+)</name>
        <dbReference type="ChEBI" id="CHEBI:29105"/>
    </cofactor>
</comment>
<keyword evidence="15" id="KW-1185">Reference proteome</keyword>
<dbReference type="EMBL" id="NJET01000098">
    <property type="protein sequence ID" value="PHH61595.1"/>
    <property type="molecule type" value="Genomic_DNA"/>
</dbReference>
<dbReference type="InterPro" id="IPR020843">
    <property type="entry name" value="ER"/>
</dbReference>
<name>A0A2C5XWF6_9HYPO</name>
<comment type="caution">
    <text evidence="14">The sequence shown here is derived from an EMBL/GenBank/DDBJ whole genome shotgun (WGS) entry which is preliminary data.</text>
</comment>
<dbReference type="AlphaFoldDB" id="A0A2C5XWF6"/>
<dbReference type="InterPro" id="IPR013154">
    <property type="entry name" value="ADH-like_N"/>
</dbReference>
<evidence type="ECO:0000256" key="12">
    <source>
        <dbReference type="RuleBase" id="RU361277"/>
    </source>
</evidence>
<keyword evidence="6" id="KW-0560">Oxidoreductase</keyword>
<dbReference type="InterPro" id="IPR036291">
    <property type="entry name" value="NAD(P)-bd_dom_sf"/>
</dbReference>
<dbReference type="Pfam" id="PF08240">
    <property type="entry name" value="ADH_N"/>
    <property type="match status" value="1"/>
</dbReference>
<dbReference type="STRING" id="1399860.A0A2C5XWF6"/>
<dbReference type="Proteomes" id="UP000226192">
    <property type="component" value="Unassembled WGS sequence"/>
</dbReference>
<proteinExistence type="inferred from homology"/>
<evidence type="ECO:0000256" key="10">
    <source>
        <dbReference type="ARBA" id="ARBA00039783"/>
    </source>
</evidence>
<dbReference type="OrthoDB" id="2148442at2759"/>
<sequence length="390" mass="41471">MHIAGGNSCSSSSAVANPSLVVTADGRLKMENAAIEEPGPNEVLLHIRATGICGSDMHFWQHGRIGDIAVESDCILGHEAAGVVVKVGGGVTHLKKGDRVAVEPGVPCGQCFLCTNGRYNLCQKVAFAGVYPDHGTIQRFKRHAASHVHKLPDNVSLSTAALIEPLSVALHALRTSPITLGAPVAVFGAGPIGLLAMAVARASGAHPIVISDIDASRLRFAQVFEPSCITYQVRRDASPADSGREMRALFASRRSGSPLGGDSEYDMAQLVLECTGTESSIATAAYTVRRGGCINVVGVSPKMTIDQVPFMHLSLAEIKLLFINRYHDTWPAALRAIEGDLIRQDKLESMVTHKFALDDAVAAMELVASQQRRRSPGQTVVKVQIVDDGL</sequence>
<evidence type="ECO:0000256" key="4">
    <source>
        <dbReference type="ARBA" id="ARBA00022833"/>
    </source>
</evidence>
<organism evidence="14 15">
    <name type="scientific">Ophiocordyceps australis</name>
    <dbReference type="NCBI Taxonomy" id="1399860"/>
    <lineage>
        <taxon>Eukaryota</taxon>
        <taxon>Fungi</taxon>
        <taxon>Dikarya</taxon>
        <taxon>Ascomycota</taxon>
        <taxon>Pezizomycotina</taxon>
        <taxon>Sordariomycetes</taxon>
        <taxon>Hypocreomycetidae</taxon>
        <taxon>Hypocreales</taxon>
        <taxon>Ophiocordycipitaceae</taxon>
        <taxon>Ophiocordyceps</taxon>
    </lineage>
</organism>
<keyword evidence="4 12" id="KW-0862">Zinc</keyword>
<dbReference type="InterPro" id="IPR045306">
    <property type="entry name" value="SDH-like"/>
</dbReference>
<evidence type="ECO:0000256" key="9">
    <source>
        <dbReference type="ARBA" id="ARBA00038954"/>
    </source>
</evidence>
<dbReference type="GO" id="GO:0006062">
    <property type="term" value="P:sorbitol catabolic process"/>
    <property type="evidence" value="ECO:0007669"/>
    <property type="project" value="TreeGrafter"/>
</dbReference>
<evidence type="ECO:0000256" key="2">
    <source>
        <dbReference type="ARBA" id="ARBA00008072"/>
    </source>
</evidence>
<dbReference type="CDD" id="cd05285">
    <property type="entry name" value="sorbitol_DH"/>
    <property type="match status" value="1"/>
</dbReference>
<feature type="domain" description="Enoyl reductase (ER)" evidence="13">
    <location>
        <begin position="26"/>
        <end position="381"/>
    </location>
</feature>
<keyword evidence="5" id="KW-0119">Carbohydrate metabolism</keyword>
<dbReference type="Gene3D" id="3.90.180.10">
    <property type="entry name" value="Medium-chain alcohol dehydrogenases, catalytic domain"/>
    <property type="match status" value="1"/>
</dbReference>
<dbReference type="SMART" id="SM00829">
    <property type="entry name" value="PKS_ER"/>
    <property type="match status" value="1"/>
</dbReference>
<dbReference type="Pfam" id="PF00107">
    <property type="entry name" value="ADH_zinc_N"/>
    <property type="match status" value="1"/>
</dbReference>
<dbReference type="GO" id="GO:0050019">
    <property type="term" value="F:L-arabinitol 4-dehydrogenase activity"/>
    <property type="evidence" value="ECO:0007669"/>
    <property type="project" value="UniProtKB-EC"/>
</dbReference>
<dbReference type="PANTHER" id="PTHR43161">
    <property type="entry name" value="SORBITOL DEHYDROGENASE"/>
    <property type="match status" value="1"/>
</dbReference>
<keyword evidence="7" id="KW-0520">NAD</keyword>
<evidence type="ECO:0000256" key="7">
    <source>
        <dbReference type="ARBA" id="ARBA00023027"/>
    </source>
</evidence>
<dbReference type="GO" id="GO:0003939">
    <property type="term" value="F:L-iditol 2-dehydrogenase (NAD+) activity"/>
    <property type="evidence" value="ECO:0007669"/>
    <property type="project" value="TreeGrafter"/>
</dbReference>
<evidence type="ECO:0000256" key="8">
    <source>
        <dbReference type="ARBA" id="ARBA00037881"/>
    </source>
</evidence>
<dbReference type="PROSITE" id="PS00059">
    <property type="entry name" value="ADH_ZINC"/>
    <property type="match status" value="1"/>
</dbReference>
<dbReference type="GO" id="GO:0019568">
    <property type="term" value="P:arabinose catabolic process"/>
    <property type="evidence" value="ECO:0007669"/>
    <property type="project" value="UniProtKB-KW"/>
</dbReference>
<evidence type="ECO:0000259" key="13">
    <source>
        <dbReference type="SMART" id="SM00829"/>
    </source>
</evidence>
<evidence type="ECO:0000256" key="5">
    <source>
        <dbReference type="ARBA" id="ARBA00022935"/>
    </source>
</evidence>
<dbReference type="InterPro" id="IPR002328">
    <property type="entry name" value="ADH_Zn_CS"/>
</dbReference>
<comment type="catalytic activity">
    <reaction evidence="11">
        <text>L-arabinitol + NAD(+) = L-xylulose + NADH + H(+)</text>
        <dbReference type="Rhea" id="RHEA:16381"/>
        <dbReference type="ChEBI" id="CHEBI:15378"/>
        <dbReference type="ChEBI" id="CHEBI:17399"/>
        <dbReference type="ChEBI" id="CHEBI:18403"/>
        <dbReference type="ChEBI" id="CHEBI:57540"/>
        <dbReference type="ChEBI" id="CHEBI:57945"/>
        <dbReference type="EC" id="1.1.1.12"/>
    </reaction>
</comment>
<dbReference type="SUPFAM" id="SSF50129">
    <property type="entry name" value="GroES-like"/>
    <property type="match status" value="1"/>
</dbReference>
<accession>A0A2C5XWF6</accession>
<dbReference type="InterPro" id="IPR011032">
    <property type="entry name" value="GroES-like_sf"/>
</dbReference>